<dbReference type="EMBL" id="BGPR01001844">
    <property type="protein sequence ID" value="GBM62969.1"/>
    <property type="molecule type" value="Genomic_DNA"/>
</dbReference>
<name>A0A4Y2HCG6_ARAVE</name>
<sequence length="114" mass="13015">MPEELSESSNVDLSMISRRLEAIGMICKQRNRLTYESYEIQERLKGAKCPVNSCMKDMAEKFFLHYCVCALQVMKNATIIRSTKIHSRRTSTSTEKPNIHSTLRIVGSDGCRVL</sequence>
<organism evidence="1 2">
    <name type="scientific">Araneus ventricosus</name>
    <name type="common">Orbweaver spider</name>
    <name type="synonym">Epeira ventricosa</name>
    <dbReference type="NCBI Taxonomy" id="182803"/>
    <lineage>
        <taxon>Eukaryota</taxon>
        <taxon>Metazoa</taxon>
        <taxon>Ecdysozoa</taxon>
        <taxon>Arthropoda</taxon>
        <taxon>Chelicerata</taxon>
        <taxon>Arachnida</taxon>
        <taxon>Araneae</taxon>
        <taxon>Araneomorphae</taxon>
        <taxon>Entelegynae</taxon>
        <taxon>Araneoidea</taxon>
        <taxon>Araneidae</taxon>
        <taxon>Araneus</taxon>
    </lineage>
</organism>
<evidence type="ECO:0000313" key="1">
    <source>
        <dbReference type="EMBL" id="GBM62969.1"/>
    </source>
</evidence>
<proteinExistence type="predicted"/>
<comment type="caution">
    <text evidence="1">The sequence shown here is derived from an EMBL/GenBank/DDBJ whole genome shotgun (WGS) entry which is preliminary data.</text>
</comment>
<evidence type="ECO:0000313" key="2">
    <source>
        <dbReference type="Proteomes" id="UP000499080"/>
    </source>
</evidence>
<dbReference type="AlphaFoldDB" id="A0A4Y2HCG6"/>
<keyword evidence="2" id="KW-1185">Reference proteome</keyword>
<protein>
    <submittedName>
        <fullName evidence="1">Uncharacterized protein</fullName>
    </submittedName>
</protein>
<dbReference type="Proteomes" id="UP000499080">
    <property type="component" value="Unassembled WGS sequence"/>
</dbReference>
<gene>
    <name evidence="1" type="ORF">AVEN_131142_1</name>
</gene>
<accession>A0A4Y2HCG6</accession>
<reference evidence="1 2" key="1">
    <citation type="journal article" date="2019" name="Sci. Rep.">
        <title>Orb-weaving spider Araneus ventricosus genome elucidates the spidroin gene catalogue.</title>
        <authorList>
            <person name="Kono N."/>
            <person name="Nakamura H."/>
            <person name="Ohtoshi R."/>
            <person name="Moran D.A.P."/>
            <person name="Shinohara A."/>
            <person name="Yoshida Y."/>
            <person name="Fujiwara M."/>
            <person name="Mori M."/>
            <person name="Tomita M."/>
            <person name="Arakawa K."/>
        </authorList>
    </citation>
    <scope>NUCLEOTIDE SEQUENCE [LARGE SCALE GENOMIC DNA]</scope>
</reference>